<evidence type="ECO:0000256" key="20">
    <source>
        <dbReference type="ARBA" id="ARBA00084020"/>
    </source>
</evidence>
<evidence type="ECO:0000256" key="7">
    <source>
        <dbReference type="ARBA" id="ARBA00022857"/>
    </source>
</evidence>
<keyword evidence="6" id="KW-0276">Fatty acid metabolism</keyword>
<evidence type="ECO:0000256" key="5">
    <source>
        <dbReference type="ARBA" id="ARBA00022679"/>
    </source>
</evidence>
<dbReference type="InterPro" id="IPR036291">
    <property type="entry name" value="NAD(P)-bd_dom_sf"/>
</dbReference>
<keyword evidence="10" id="KW-0511">Multifunctional enzyme</keyword>
<dbReference type="InterPro" id="IPR016035">
    <property type="entry name" value="Acyl_Trfase/lysoPLipase"/>
</dbReference>
<evidence type="ECO:0000256" key="6">
    <source>
        <dbReference type="ARBA" id="ARBA00022832"/>
    </source>
</evidence>
<dbReference type="SUPFAM" id="SSF53335">
    <property type="entry name" value="S-adenosyl-L-methionine-dependent methyltransferases"/>
    <property type="match status" value="1"/>
</dbReference>
<feature type="domain" description="Carrier" evidence="22">
    <location>
        <begin position="1859"/>
        <end position="1934"/>
    </location>
</feature>
<comment type="caution">
    <text evidence="24">The sequence shown here is derived from an EMBL/GenBank/DDBJ whole genome shotgun (WGS) entry which is preliminary data.</text>
</comment>
<dbReference type="InterPro" id="IPR001227">
    <property type="entry name" value="Ac_transferase_dom_sf"/>
</dbReference>
<dbReference type="Pfam" id="PF21394">
    <property type="entry name" value="Beta-ketacyl_N"/>
    <property type="match status" value="1"/>
</dbReference>
<dbReference type="PROSITE" id="PS52004">
    <property type="entry name" value="KS3_2"/>
    <property type="match status" value="1"/>
</dbReference>
<dbReference type="InterPro" id="IPR013968">
    <property type="entry name" value="PKS_KR"/>
</dbReference>
<dbReference type="CDD" id="cd08953">
    <property type="entry name" value="KR_2_SDR_x"/>
    <property type="match status" value="1"/>
</dbReference>
<reference evidence="24" key="2">
    <citation type="journal article" date="2022" name="Microbiol. Resour. Announc.">
        <title>Metagenome Sequencing to Explore Phylogenomics of Terrestrial Cyanobacteria.</title>
        <authorList>
            <person name="Ward R.D."/>
            <person name="Stajich J.E."/>
            <person name="Johansen J.R."/>
            <person name="Huntemann M."/>
            <person name="Clum A."/>
            <person name="Foster B."/>
            <person name="Foster B."/>
            <person name="Roux S."/>
            <person name="Palaniappan K."/>
            <person name="Varghese N."/>
            <person name="Mukherjee S."/>
            <person name="Reddy T.B.K."/>
            <person name="Daum C."/>
            <person name="Copeland A."/>
            <person name="Chen I.A."/>
            <person name="Ivanova N.N."/>
            <person name="Kyrpides N.C."/>
            <person name="Shapiro N."/>
            <person name="Eloe-Fadrosh E.A."/>
            <person name="Pietrasiak N."/>
        </authorList>
    </citation>
    <scope>NUCLEOTIDE SEQUENCE</scope>
    <source>
        <strain evidence="24">HA4357-MV3</strain>
    </source>
</reference>
<sequence length="1976" mass="221931">MNNSVHFHQTGLEIAIVGMAGRFPGSKNIEEFWQNLRDGVESIVHFTDEELKSLGIDIAVLSNPNYVRAKGVLENIELFDAPFFGFNPREAEVINPQQRIFLECAWQALESAGYDSKQYKGLIGVYAGMGIDDYLINLYSNQNIRNYIDTQQLVFGNDKDFITTRVSYKLDLEGPSVDVQTACSTSLVAVHLACRSLLGGECDMVLAGGVGIRPSHPSEKYGYFYQEGGILSPDGHCRAFDAKAQGTVGGEGVGIVVLKRLEDALADRDCIHAVIKGSAINNDGAFKVSYTAPRIDTQASVIRAAQTIAEVEPDTITYIEAHGTGTSLGDPIEIAALTQAFYANAANSRKKNYCAIGSVKTNIGHLDTTAGVAGLIKTVLALKNKQIPPSLNFEQPNPKIDFDNSPFYVNTTLSEWNTNGIPRRAGVSSFGIGGTNAHVILEEAPTSQPSSLSRSWQLLFLSAKTESALETATVNLLTHLKQHHELNLADVAYTLQVSRRAFEHRRMLLCKNLEDAVTVLENLDSQRTFTHFQEPCNRQIVFMFSGQGSQYVNMARELYETELVFRKHIDECCEILQSHLGVDLCTILYPNEDKTEVGTQQLLQTQITQPALFVIEYALALLLISWGISPTAMIGHSIGEYVAATLAGVFSLEDALAIVATRGKLMQQLPDGAMLSIGLTQKEVQQLLEQEVSLAASNAPSSCVVSGSTEAIDQLQQELQQIGVSCRRLHTSHAFHSQMMEPIIETFVQFLQKVKLNPHQIPFISNLSGTWITTAQATDPNYWAKHLRQPVRFCEGITELAKTPETLFLEVGPGRTLSTFVKQHQKEESLVLTSLRHPQQQESDVAFLLNSLGKLWLFGVKVDWPGFYTYEHRHRIPLPTYPFERQRYWIEPQASLQQITKDRKQSEKLFNSLLWRSLVKAAEDQACAGVKEFDEQLYLANKQCLEGLCTAYMNLGLKHLGAFSNPNKQYSIEELFEQCQIIPRYRQLLCRWLNVLVEQGQLQQDRGLFTNLASFSTDINTLLEEVKIQFADTPKVVDVVQQCGENLATILTGKQEPLELYVALTQKRSAQIAQDSDQKLPLYEYYKGIIQASLEQVVKLLPPDVNLRILEIGGGNGIATEVLLPILPSKQTNYTFTDVGGLFLQLAEQKFSAYPFVEYRLLDIERPPSEQGYSTHSFDVVVAVNVLHVTRNMTQTLEHVRSLLAPGAFLLIWEITQPQIEFDMTEGLLMNPLEDEERSQGNPFLSKEQWEEALYDHGFVEVVALSETEAFGHDVLVAQASTSVDLSASSAFTVLVEQKKADQMHQFSLNKKAHIADWFYIPSWKRSMLPQPFKFKVQGVQPGCWLVFIDECGLGLKIVKQLELEGQNVVTVSIGEQFTNESKSLKRIYTINPRQQEDYYALLEELHTLDLTPKTIVHLWSVTPKGNTELSIESLEKSEVLCFYSLIFLAQALEKQNLTDSFQIGIVSNNIQEVVTSDLLYPEKAIALGACKVISQEYPNIICRSIDVVIPETESWQEKKLIDQLLAELTTEPFDRVVTYRGNYRWVQTFEPIRLNEAAEGKPRLREGGVYLITGGLGGVGLLNAEYLAKTVHAKLILVGRSAFPNRDEWLQWLSDHDEQDSISHKIRKLQELETLGAEVLVINTDVTNREHMKTTITQVNNRFGKIHGVIHNAVENKEGLIAQKTFETGRVILTPKIMGTLVLHDLFKDADLDFFVLTSSQASVIGGIGQVEYAARCAFLDAFAFYSTSKYDMFIRTMNWNRWNTAEWIAKTNLTRVSELTLEEAALSLEEGMEAFRRILFCSTMPQVVVSNSDFNHLINHNLINLKDTLDSLEEEFSRISRAKATHKRPNLRNDYVAPRNEIEWTLADIWQGTFGIEQVGIHDNFFELGGDSLLITVVLSRLRKTFKIELPYKSFFDKPTMAELAEVIVQILAEQTDREQQIQMLAEIEKLSEEKAQAMLVLEERLIEAGDNNE</sequence>
<dbReference type="Gene3D" id="3.30.70.3290">
    <property type="match status" value="1"/>
</dbReference>
<dbReference type="GO" id="GO:0034081">
    <property type="term" value="C:polyketide synthase complex"/>
    <property type="evidence" value="ECO:0007669"/>
    <property type="project" value="UniProtKB-ARBA"/>
</dbReference>
<keyword evidence="21" id="KW-0175">Coiled coil</keyword>
<dbReference type="Pfam" id="PF00109">
    <property type="entry name" value="ketoacyl-synt"/>
    <property type="match status" value="1"/>
</dbReference>
<dbReference type="InterPro" id="IPR036736">
    <property type="entry name" value="ACP-like_sf"/>
</dbReference>
<dbReference type="GO" id="GO:0071770">
    <property type="term" value="P:DIM/DIP cell wall layer assembly"/>
    <property type="evidence" value="ECO:0007669"/>
    <property type="project" value="TreeGrafter"/>
</dbReference>
<dbReference type="CDD" id="cd00833">
    <property type="entry name" value="PKS"/>
    <property type="match status" value="1"/>
</dbReference>
<dbReference type="Gene3D" id="3.40.366.10">
    <property type="entry name" value="Malonyl-Coenzyme A Acyl Carrier Protein, domain 2"/>
    <property type="match status" value="1"/>
</dbReference>
<dbReference type="SUPFAM" id="SSF55048">
    <property type="entry name" value="Probable ACP-binding domain of malonyl-CoA ACP transacylase"/>
    <property type="match status" value="1"/>
</dbReference>
<dbReference type="InterPro" id="IPR049490">
    <property type="entry name" value="C883_1060-like_KR_N"/>
</dbReference>
<keyword evidence="5" id="KW-0808">Transferase</keyword>
<evidence type="ECO:0000313" key="24">
    <source>
        <dbReference type="EMBL" id="MBW4431908.1"/>
    </source>
</evidence>
<dbReference type="InterPro" id="IPR014043">
    <property type="entry name" value="Acyl_transferase_dom"/>
</dbReference>
<evidence type="ECO:0000256" key="19">
    <source>
        <dbReference type="ARBA" id="ARBA00078169"/>
    </source>
</evidence>
<dbReference type="SUPFAM" id="SSF51735">
    <property type="entry name" value="NAD(P)-binding Rossmann-fold domains"/>
    <property type="match status" value="2"/>
</dbReference>
<dbReference type="GO" id="GO:0004312">
    <property type="term" value="F:fatty acid synthase activity"/>
    <property type="evidence" value="ECO:0007669"/>
    <property type="project" value="TreeGrafter"/>
</dbReference>
<dbReference type="PANTHER" id="PTHR43775:SF51">
    <property type="entry name" value="INACTIVE PHENOLPHTHIOCEROL SYNTHESIS POLYKETIDE SYNTHASE TYPE I PKS1-RELATED"/>
    <property type="match status" value="1"/>
</dbReference>
<keyword evidence="3" id="KW-0596">Phosphopantetheine</keyword>
<dbReference type="GO" id="GO:0005886">
    <property type="term" value="C:plasma membrane"/>
    <property type="evidence" value="ECO:0007669"/>
    <property type="project" value="TreeGrafter"/>
</dbReference>
<dbReference type="InterPro" id="IPR057326">
    <property type="entry name" value="KR_dom"/>
</dbReference>
<dbReference type="Gene3D" id="3.40.50.150">
    <property type="entry name" value="Vaccinia Virus protein VP39"/>
    <property type="match status" value="1"/>
</dbReference>
<evidence type="ECO:0000256" key="21">
    <source>
        <dbReference type="SAM" id="Coils"/>
    </source>
</evidence>
<dbReference type="FunFam" id="3.40.47.10:FF:000042">
    <property type="entry name" value="Polyketide synthase Pks13"/>
    <property type="match status" value="1"/>
</dbReference>
<evidence type="ECO:0000256" key="1">
    <source>
        <dbReference type="ARBA" id="ARBA00001937"/>
    </source>
</evidence>
<dbReference type="InterPro" id="IPR029063">
    <property type="entry name" value="SAM-dependent_MTases_sf"/>
</dbReference>
<evidence type="ECO:0000256" key="8">
    <source>
        <dbReference type="ARBA" id="ARBA00023002"/>
    </source>
</evidence>
<dbReference type="Pfam" id="PF00698">
    <property type="entry name" value="Acyl_transf_1"/>
    <property type="match status" value="1"/>
</dbReference>
<dbReference type="Gene3D" id="3.40.47.10">
    <property type="match status" value="1"/>
</dbReference>
<gene>
    <name evidence="24" type="ORF">KME28_09310</name>
</gene>
<feature type="coiled-coil region" evidence="21">
    <location>
        <begin position="1817"/>
        <end position="1844"/>
    </location>
</feature>
<keyword evidence="4" id="KW-0597">Phosphoprotein</keyword>
<dbReference type="SUPFAM" id="SSF53901">
    <property type="entry name" value="Thiolase-like"/>
    <property type="match status" value="1"/>
</dbReference>
<dbReference type="PANTHER" id="PTHR43775">
    <property type="entry name" value="FATTY ACID SYNTHASE"/>
    <property type="match status" value="1"/>
</dbReference>
<evidence type="ECO:0000256" key="15">
    <source>
        <dbReference type="ARBA" id="ARBA00058455"/>
    </source>
</evidence>
<dbReference type="InterPro" id="IPR009081">
    <property type="entry name" value="PP-bd_ACP"/>
</dbReference>
<accession>A0A9E3LSV3</accession>
<organism evidence="24 25">
    <name type="scientific">Pelatocladus maniniholoensis HA4357-MV3</name>
    <dbReference type="NCBI Taxonomy" id="1117104"/>
    <lineage>
        <taxon>Bacteria</taxon>
        <taxon>Bacillati</taxon>
        <taxon>Cyanobacteriota</taxon>
        <taxon>Cyanophyceae</taxon>
        <taxon>Nostocales</taxon>
        <taxon>Nostocaceae</taxon>
        <taxon>Pelatocladus</taxon>
    </lineage>
</organism>
<comment type="catalytic activity">
    <reaction evidence="12">
        <text>19-(4-hydroxyphenyl)nonadecanoyl-[(phenol)carboxyphthiodiolenone synthase] + 2 (S)-methylmalonyl-CoA + 3 malonyl-CoA + 5 NADPH + 10 H(+) = C37-(phenol)carboxyphthiodiolenone-[(phenol)carboxyphthiodiolenone synthase] + 5 CO2 + 5 NADP(+) + 5 CoA + 2 H2O</text>
        <dbReference type="Rhea" id="RHEA:57760"/>
        <dbReference type="Rhea" id="RHEA-COMP:14273"/>
        <dbReference type="Rhea" id="RHEA-COMP:14990"/>
        <dbReference type="ChEBI" id="CHEBI:15377"/>
        <dbReference type="ChEBI" id="CHEBI:15378"/>
        <dbReference type="ChEBI" id="CHEBI:16526"/>
        <dbReference type="ChEBI" id="CHEBI:57287"/>
        <dbReference type="ChEBI" id="CHEBI:57327"/>
        <dbReference type="ChEBI" id="CHEBI:57384"/>
        <dbReference type="ChEBI" id="CHEBI:57783"/>
        <dbReference type="ChEBI" id="CHEBI:58349"/>
        <dbReference type="ChEBI" id="CHEBI:133301"/>
        <dbReference type="ChEBI" id="CHEBI:142260"/>
        <dbReference type="EC" id="2.3.1.292"/>
    </reaction>
</comment>
<evidence type="ECO:0000256" key="11">
    <source>
        <dbReference type="ARBA" id="ARBA00050973"/>
    </source>
</evidence>
<dbReference type="Pfam" id="PF08659">
    <property type="entry name" value="KR"/>
    <property type="match status" value="1"/>
</dbReference>
<dbReference type="Pfam" id="PF00550">
    <property type="entry name" value="PP-binding"/>
    <property type="match status" value="1"/>
</dbReference>
<evidence type="ECO:0000256" key="10">
    <source>
        <dbReference type="ARBA" id="ARBA00023268"/>
    </source>
</evidence>
<dbReference type="InterPro" id="IPR050091">
    <property type="entry name" value="PKS_NRPS_Biosynth_Enz"/>
</dbReference>
<dbReference type="Gene3D" id="1.10.1200.10">
    <property type="entry name" value="ACP-like"/>
    <property type="match status" value="1"/>
</dbReference>
<evidence type="ECO:0000256" key="12">
    <source>
        <dbReference type="ARBA" id="ARBA00051971"/>
    </source>
</evidence>
<evidence type="ECO:0000259" key="22">
    <source>
        <dbReference type="PROSITE" id="PS50075"/>
    </source>
</evidence>
<keyword evidence="9" id="KW-0443">Lipid metabolism</keyword>
<dbReference type="InterPro" id="IPR016039">
    <property type="entry name" value="Thiolase-like"/>
</dbReference>
<keyword evidence="8" id="KW-0560">Oxidoreductase</keyword>
<evidence type="ECO:0000256" key="2">
    <source>
        <dbReference type="ARBA" id="ARBA00001957"/>
    </source>
</evidence>
<comment type="catalytic activity">
    <reaction evidence="13">
        <text>docosanoyl-[(phenol)carboxyphthiodiolenone synthase] + 2 (S)-methylmalonyl-CoA + 3 malonyl-CoA + 5 NADPH + 10 H(+) = C34-carboxyphthiodiolenone-[(phenol)carboxyphthiodiolenone synthase] + 5 CO2 + 5 NADP(+) + 5 CoA + 2 H2O</text>
        <dbReference type="Rhea" id="RHEA:57752"/>
        <dbReference type="Rhea" id="RHEA-COMP:14987"/>
        <dbReference type="Rhea" id="RHEA-COMP:14988"/>
        <dbReference type="ChEBI" id="CHEBI:15377"/>
        <dbReference type="ChEBI" id="CHEBI:15378"/>
        <dbReference type="ChEBI" id="CHEBI:16526"/>
        <dbReference type="ChEBI" id="CHEBI:57287"/>
        <dbReference type="ChEBI" id="CHEBI:57327"/>
        <dbReference type="ChEBI" id="CHEBI:57384"/>
        <dbReference type="ChEBI" id="CHEBI:57783"/>
        <dbReference type="ChEBI" id="CHEBI:58349"/>
        <dbReference type="ChEBI" id="CHEBI:142237"/>
        <dbReference type="ChEBI" id="CHEBI:142238"/>
        <dbReference type="EC" id="2.3.1.292"/>
    </reaction>
</comment>
<evidence type="ECO:0000256" key="14">
    <source>
        <dbReference type="ARBA" id="ARBA00052745"/>
    </source>
</evidence>
<dbReference type="Gene3D" id="3.30.70.250">
    <property type="entry name" value="Malonyl-CoA ACP transacylase, ACP-binding"/>
    <property type="match status" value="1"/>
</dbReference>
<dbReference type="PROSITE" id="PS50075">
    <property type="entry name" value="CARRIER"/>
    <property type="match status" value="1"/>
</dbReference>
<reference evidence="24" key="1">
    <citation type="submission" date="2021-05" db="EMBL/GenBank/DDBJ databases">
        <authorList>
            <person name="Pietrasiak N."/>
            <person name="Ward R."/>
            <person name="Stajich J.E."/>
            <person name="Kurbessoian T."/>
        </authorList>
    </citation>
    <scope>NUCLEOTIDE SEQUENCE</scope>
    <source>
        <strain evidence="24">HA4357-MV3</strain>
    </source>
</reference>
<keyword evidence="7" id="KW-0521">NADP</keyword>
<dbReference type="GO" id="GO:0004315">
    <property type="term" value="F:3-oxoacyl-[acyl-carrier-protein] synthase activity"/>
    <property type="evidence" value="ECO:0007669"/>
    <property type="project" value="InterPro"/>
</dbReference>
<proteinExistence type="predicted"/>
<dbReference type="Gene3D" id="3.40.50.720">
    <property type="entry name" value="NAD(P)-binding Rossmann-like Domain"/>
    <property type="match status" value="1"/>
</dbReference>
<dbReference type="SMART" id="SM00825">
    <property type="entry name" value="PKS_KS"/>
    <property type="match status" value="1"/>
</dbReference>
<evidence type="ECO:0000256" key="3">
    <source>
        <dbReference type="ARBA" id="ARBA00022450"/>
    </source>
</evidence>
<feature type="domain" description="Ketosynthase family 3 (KS3)" evidence="23">
    <location>
        <begin position="11"/>
        <end position="443"/>
    </location>
</feature>
<dbReference type="GO" id="GO:0016491">
    <property type="term" value="F:oxidoreductase activity"/>
    <property type="evidence" value="ECO:0007669"/>
    <property type="project" value="UniProtKB-KW"/>
</dbReference>
<evidence type="ECO:0000256" key="4">
    <source>
        <dbReference type="ARBA" id="ARBA00022553"/>
    </source>
</evidence>
<dbReference type="InterPro" id="IPR018201">
    <property type="entry name" value="Ketoacyl_synth_AS"/>
</dbReference>
<dbReference type="PROSITE" id="PS00606">
    <property type="entry name" value="KS3_1"/>
    <property type="match status" value="1"/>
</dbReference>
<comment type="function">
    <text evidence="15">Part of the PpsABCDE complex involved in the biosynthesis of the lipid core common to phthiocerols and phenolphthiocerols by successive additions of malonyl-CoA or methylmalonyl-CoA extender units. PpsA can accept as substrate the activated forms of either icosanoyl (C20), docosanoyl (C22) or lignoceroyl (C24) groups from FadD26, or a (4-hydroxyphenyl)-C17 or (4-hydroxyphenyl)-C19 fatty acyl from FadD29. PpsA initiates the biosynthesis and extends its substrate using a malonyl-CoA extender unit. The PpsB and PpsC proteins add the second and third malonyl-CoA extender units. PpsD adds an (R)-methylmalonyl unit and PpsE adds a second (R)-methylmalonyl unit. The incorporation of the methylmalonyl units results in formation of two branched methyl groups in the elongated product.</text>
</comment>
<comment type="cofactor">
    <cofactor evidence="1">
        <name>NADP(+)</name>
        <dbReference type="ChEBI" id="CHEBI:58349"/>
    </cofactor>
</comment>
<dbReference type="Pfam" id="PF22621">
    <property type="entry name" value="CurL-like_PKS_C"/>
    <property type="match status" value="1"/>
</dbReference>
<dbReference type="InterPro" id="IPR016036">
    <property type="entry name" value="Malonyl_transacylase_ACP-bd"/>
</dbReference>
<dbReference type="SUPFAM" id="SSF52151">
    <property type="entry name" value="FabD/lysophospholipase-like"/>
    <property type="match status" value="1"/>
</dbReference>
<dbReference type="Proteomes" id="UP000813215">
    <property type="component" value="Unassembled WGS sequence"/>
</dbReference>
<evidence type="ECO:0000256" key="17">
    <source>
        <dbReference type="ARBA" id="ARBA00073623"/>
    </source>
</evidence>
<evidence type="ECO:0000256" key="16">
    <source>
        <dbReference type="ARBA" id="ARBA00066974"/>
    </source>
</evidence>
<dbReference type="InterPro" id="IPR014030">
    <property type="entry name" value="Ketoacyl_synth_N"/>
</dbReference>
<dbReference type="GO" id="GO:0006633">
    <property type="term" value="P:fatty acid biosynthetic process"/>
    <property type="evidence" value="ECO:0007669"/>
    <property type="project" value="InterPro"/>
</dbReference>
<comment type="catalytic activity">
    <reaction evidence="14">
        <text>icosanoyl-[(phenol)carboxyphthiodiolenone synthase] + 2 (S)-methylmalonyl-CoA + 3 malonyl-CoA + 5 NADPH + 10 H(+) = C32-carboxyphthiodiolenone-[(phenol)carboxyphthiodiolenone synthase] + 5 CO2 + 5 NADP(+) + 5 CoA + 2 H2O</text>
        <dbReference type="Rhea" id="RHEA:57748"/>
        <dbReference type="Rhea" id="RHEA-COMP:14985"/>
        <dbReference type="Rhea" id="RHEA-COMP:14986"/>
        <dbReference type="ChEBI" id="CHEBI:15377"/>
        <dbReference type="ChEBI" id="CHEBI:15378"/>
        <dbReference type="ChEBI" id="CHEBI:16526"/>
        <dbReference type="ChEBI" id="CHEBI:57287"/>
        <dbReference type="ChEBI" id="CHEBI:57327"/>
        <dbReference type="ChEBI" id="CHEBI:57384"/>
        <dbReference type="ChEBI" id="CHEBI:57783"/>
        <dbReference type="ChEBI" id="CHEBI:58349"/>
        <dbReference type="ChEBI" id="CHEBI:87848"/>
        <dbReference type="ChEBI" id="CHEBI:142236"/>
        <dbReference type="EC" id="2.3.1.292"/>
    </reaction>
</comment>
<protein>
    <recommendedName>
        <fullName evidence="17">Phenolphthiocerol/phthiocerol polyketide synthase subunit E</fullName>
        <ecNumber evidence="16">2.3.1.292</ecNumber>
    </recommendedName>
    <alternativeName>
        <fullName evidence="19">(Phenol)carboxyphthiodiolenone synthase subunit E</fullName>
    </alternativeName>
    <alternativeName>
        <fullName evidence="20">Beta-ketoacyl-acyl-carrier-protein synthase I</fullName>
    </alternativeName>
    <alternativeName>
        <fullName evidence="18">Phthiocerol synthesis polyketide synthase type I PpsE</fullName>
    </alternativeName>
</protein>
<dbReference type="SUPFAM" id="SSF47336">
    <property type="entry name" value="ACP-like"/>
    <property type="match status" value="1"/>
</dbReference>
<dbReference type="FunFam" id="3.40.366.10:FF:000002">
    <property type="entry name" value="Probable polyketide synthase 2"/>
    <property type="match status" value="1"/>
</dbReference>
<evidence type="ECO:0000256" key="9">
    <source>
        <dbReference type="ARBA" id="ARBA00023098"/>
    </source>
</evidence>
<dbReference type="InterPro" id="IPR020841">
    <property type="entry name" value="PKS_Beta-ketoAc_synthase_dom"/>
</dbReference>
<dbReference type="EMBL" id="JAHHHW010000076">
    <property type="protein sequence ID" value="MBW4431908.1"/>
    <property type="molecule type" value="Genomic_DNA"/>
</dbReference>
<dbReference type="EC" id="2.3.1.292" evidence="16"/>
<comment type="catalytic activity">
    <reaction evidence="11">
        <text>17-(4-hydroxyphenyl)heptadecanoyl-[(phenol)carboxyphthiodiolenone synthase] + 2 (S)-methylmalonyl-CoA + 3 malonyl-CoA + 5 NADPH + 10 H(+) = C35-(phenol)carboxyphthiodiolenone-[(phenol)carboxyphthiodiolenone synthase] + 5 CO2 + 5 NADP(+) + 5 CoA + 2 H2O</text>
        <dbReference type="Rhea" id="RHEA:57756"/>
        <dbReference type="Rhea" id="RHEA-COMP:14272"/>
        <dbReference type="Rhea" id="RHEA-COMP:14989"/>
        <dbReference type="ChEBI" id="CHEBI:15377"/>
        <dbReference type="ChEBI" id="CHEBI:15378"/>
        <dbReference type="ChEBI" id="CHEBI:16526"/>
        <dbReference type="ChEBI" id="CHEBI:57287"/>
        <dbReference type="ChEBI" id="CHEBI:57327"/>
        <dbReference type="ChEBI" id="CHEBI:57384"/>
        <dbReference type="ChEBI" id="CHEBI:57783"/>
        <dbReference type="ChEBI" id="CHEBI:58349"/>
        <dbReference type="ChEBI" id="CHEBI:133300"/>
        <dbReference type="ChEBI" id="CHEBI:142259"/>
        <dbReference type="EC" id="2.3.1.292"/>
    </reaction>
</comment>
<evidence type="ECO:0000256" key="18">
    <source>
        <dbReference type="ARBA" id="ARBA00075053"/>
    </source>
</evidence>
<dbReference type="Pfam" id="PF08242">
    <property type="entry name" value="Methyltransf_12"/>
    <property type="match status" value="1"/>
</dbReference>
<name>A0A9E3LSV3_9NOST</name>
<dbReference type="InterPro" id="IPR014031">
    <property type="entry name" value="Ketoacyl_synth_C"/>
</dbReference>
<comment type="cofactor">
    <cofactor evidence="2">
        <name>pantetheine 4'-phosphate</name>
        <dbReference type="ChEBI" id="CHEBI:47942"/>
    </cofactor>
</comment>
<evidence type="ECO:0000256" key="13">
    <source>
        <dbReference type="ARBA" id="ARBA00052119"/>
    </source>
</evidence>
<dbReference type="Pfam" id="PF02801">
    <property type="entry name" value="Ketoacyl-synt_C"/>
    <property type="match status" value="1"/>
</dbReference>
<evidence type="ECO:0000259" key="23">
    <source>
        <dbReference type="PROSITE" id="PS52004"/>
    </source>
</evidence>
<dbReference type="InterPro" id="IPR013217">
    <property type="entry name" value="Methyltransf_12"/>
</dbReference>
<dbReference type="FunFam" id="1.10.1200.10:FF:000005">
    <property type="entry name" value="Nonribosomal peptide synthetase 1"/>
    <property type="match status" value="1"/>
</dbReference>
<dbReference type="SMART" id="SM00827">
    <property type="entry name" value="PKS_AT"/>
    <property type="match status" value="1"/>
</dbReference>
<dbReference type="SMART" id="SM00822">
    <property type="entry name" value="PKS_KR"/>
    <property type="match status" value="1"/>
</dbReference>
<evidence type="ECO:0000313" key="25">
    <source>
        <dbReference type="Proteomes" id="UP000813215"/>
    </source>
</evidence>